<gene>
    <name evidence="1" type="ORF">AARE701A_LOCUS6710</name>
</gene>
<name>A0A8S2A2A9_ARAAE</name>
<organism evidence="1 2">
    <name type="scientific">Arabidopsis arenosa</name>
    <name type="common">Sand rock-cress</name>
    <name type="synonym">Cardaminopsis arenosa</name>
    <dbReference type="NCBI Taxonomy" id="38785"/>
    <lineage>
        <taxon>Eukaryota</taxon>
        <taxon>Viridiplantae</taxon>
        <taxon>Streptophyta</taxon>
        <taxon>Embryophyta</taxon>
        <taxon>Tracheophyta</taxon>
        <taxon>Spermatophyta</taxon>
        <taxon>Magnoliopsida</taxon>
        <taxon>eudicotyledons</taxon>
        <taxon>Gunneridae</taxon>
        <taxon>Pentapetalae</taxon>
        <taxon>rosids</taxon>
        <taxon>malvids</taxon>
        <taxon>Brassicales</taxon>
        <taxon>Brassicaceae</taxon>
        <taxon>Camelineae</taxon>
        <taxon>Arabidopsis</taxon>
    </lineage>
</organism>
<proteinExistence type="predicted"/>
<evidence type="ECO:0000313" key="1">
    <source>
        <dbReference type="EMBL" id="CAE5966623.1"/>
    </source>
</evidence>
<dbReference type="EMBL" id="LR999453">
    <property type="protein sequence ID" value="CAE5966623.1"/>
    <property type="molecule type" value="Genomic_DNA"/>
</dbReference>
<dbReference type="AlphaFoldDB" id="A0A8S2A2A9"/>
<dbReference type="Proteomes" id="UP000682877">
    <property type="component" value="Chromosome 3"/>
</dbReference>
<keyword evidence="2" id="KW-1185">Reference proteome</keyword>
<reference evidence="1" key="1">
    <citation type="submission" date="2021-01" db="EMBL/GenBank/DDBJ databases">
        <authorList>
            <person name="Bezrukov I."/>
        </authorList>
    </citation>
    <scope>NUCLEOTIDE SEQUENCE</scope>
</reference>
<evidence type="ECO:0000313" key="2">
    <source>
        <dbReference type="Proteomes" id="UP000682877"/>
    </source>
</evidence>
<protein>
    <submittedName>
        <fullName evidence="1">Uncharacterized protein</fullName>
    </submittedName>
</protein>
<sequence>MSKQIADEIGSLSLVTGCKIKNEDLTEEKSLMVKPTMGRTWHWSPIEGLHSQDSIRHTHAYILQEIARMTIYPEAGVSHTLRRKKGIVIGVARAVSTELYHIVDNDLIMEEMDTAKLAAEYDRKTIVIKNDVDSKWKEELSKPLKLSETENKVIQRLLLIAHGVIPLQGYSLVTTSHHYNDQSKRAFSMVERQFFSRFDQFSWWKEDEEALRDAMWHKAGHPVKISFKKEIACSNTIKQSLINAGIQSAAFRLPATEDVVMKAGAYRKLLKTLSPIFDDEVKWETLDEMLSYLDNFSAARPTEVVTVNNAPTHLMSMDTREKVVAWIAQWCSQNAEKVAICLGFHTAMSEKSGKFVWPSHSLSVLKRTNVDSCILGTKLFSDYTVFKAKLRQIMDFASVP</sequence>
<accession>A0A8S2A2A9</accession>